<dbReference type="Gene3D" id="3.30.750.24">
    <property type="entry name" value="STAS domain"/>
    <property type="match status" value="1"/>
</dbReference>
<comment type="caution">
    <text evidence="2">The sequence shown here is derived from an EMBL/GenBank/DDBJ whole genome shotgun (WGS) entry which is preliminary data.</text>
</comment>
<evidence type="ECO:0000313" key="2">
    <source>
        <dbReference type="EMBL" id="RJF79523.1"/>
    </source>
</evidence>
<name>A0A418VSS3_9PROT</name>
<reference evidence="2 3" key="1">
    <citation type="submission" date="2018-09" db="EMBL/GenBank/DDBJ databases">
        <authorList>
            <person name="Zhu H."/>
        </authorList>
    </citation>
    <scope>NUCLEOTIDE SEQUENCE [LARGE SCALE GENOMIC DNA]</scope>
    <source>
        <strain evidence="2 3">K2W22B-5</strain>
    </source>
</reference>
<dbReference type="InterPro" id="IPR002645">
    <property type="entry name" value="STAS_dom"/>
</dbReference>
<protein>
    <submittedName>
        <fullName evidence="2">STAS domain-containing protein</fullName>
    </submittedName>
</protein>
<dbReference type="RefSeq" id="WP_119832978.1">
    <property type="nucleotide sequence ID" value="NZ_QYUL01000003.1"/>
</dbReference>
<proteinExistence type="predicted"/>
<dbReference type="EMBL" id="QYUL01000003">
    <property type="protein sequence ID" value="RJF79523.1"/>
    <property type="molecule type" value="Genomic_DNA"/>
</dbReference>
<dbReference type="PROSITE" id="PS50801">
    <property type="entry name" value="STAS"/>
    <property type="match status" value="1"/>
</dbReference>
<keyword evidence="3" id="KW-1185">Reference proteome</keyword>
<gene>
    <name evidence="2" type="ORF">D3877_22445</name>
</gene>
<organism evidence="2 3">
    <name type="scientific">Azospirillum cavernae</name>
    <dbReference type="NCBI Taxonomy" id="2320860"/>
    <lineage>
        <taxon>Bacteria</taxon>
        <taxon>Pseudomonadati</taxon>
        <taxon>Pseudomonadota</taxon>
        <taxon>Alphaproteobacteria</taxon>
        <taxon>Rhodospirillales</taxon>
        <taxon>Azospirillaceae</taxon>
        <taxon>Azospirillum</taxon>
    </lineage>
</organism>
<dbReference type="SUPFAM" id="SSF52091">
    <property type="entry name" value="SpoIIaa-like"/>
    <property type="match status" value="1"/>
</dbReference>
<dbReference type="Proteomes" id="UP000283458">
    <property type="component" value="Unassembled WGS sequence"/>
</dbReference>
<dbReference type="InterPro" id="IPR036513">
    <property type="entry name" value="STAS_dom_sf"/>
</dbReference>
<dbReference type="InterPro" id="IPR058548">
    <property type="entry name" value="MlaB-like_STAS"/>
</dbReference>
<evidence type="ECO:0000259" key="1">
    <source>
        <dbReference type="PROSITE" id="PS50801"/>
    </source>
</evidence>
<feature type="domain" description="STAS" evidence="1">
    <location>
        <begin position="1"/>
        <end position="103"/>
    </location>
</feature>
<accession>A0A418VSS3</accession>
<dbReference type="AlphaFoldDB" id="A0A418VSS3"/>
<dbReference type="Pfam" id="PF13466">
    <property type="entry name" value="STAS_2"/>
    <property type="match status" value="1"/>
</dbReference>
<sequence>MVDRSNHTTIRFSGSVTFSQVEDAYDRLRDALFGQASVAVDCDQLAETDLGFVQTLIAARVSARRRDVAFSLKQPLAEPLLDVLRRGGFLNDPQHADFWTGGV</sequence>
<evidence type="ECO:0000313" key="3">
    <source>
        <dbReference type="Proteomes" id="UP000283458"/>
    </source>
</evidence>